<dbReference type="Gene3D" id="3.40.50.1820">
    <property type="entry name" value="alpha/beta hydrolase"/>
    <property type="match status" value="1"/>
</dbReference>
<dbReference type="PRINTS" id="PR00821">
    <property type="entry name" value="TAGLIPASE"/>
</dbReference>
<dbReference type="InterPro" id="IPR013818">
    <property type="entry name" value="Lipase"/>
</dbReference>
<evidence type="ECO:0000259" key="6">
    <source>
        <dbReference type="Pfam" id="PF00151"/>
    </source>
</evidence>
<accession>A0AAJ6ZUV1</accession>
<protein>
    <submittedName>
        <fullName evidence="7">Phospholipase A1-like</fullName>
    </submittedName>
</protein>
<evidence type="ECO:0000313" key="7">
    <source>
        <dbReference type="RefSeq" id="XP_013179461.1"/>
    </source>
</evidence>
<dbReference type="InterPro" id="IPR029058">
    <property type="entry name" value="AB_hydrolase_fold"/>
</dbReference>
<dbReference type="SUPFAM" id="SSF53474">
    <property type="entry name" value="alpha/beta-Hydrolases"/>
    <property type="match status" value="1"/>
</dbReference>
<evidence type="ECO:0000256" key="5">
    <source>
        <dbReference type="SAM" id="SignalP"/>
    </source>
</evidence>
<dbReference type="KEGG" id="pxu:106126375"/>
<dbReference type="Pfam" id="PF00151">
    <property type="entry name" value="Lipase"/>
    <property type="match status" value="1"/>
</dbReference>
<comment type="subcellular location">
    <subcellularLocation>
        <location evidence="1">Secreted</location>
    </subcellularLocation>
</comment>
<dbReference type="Proteomes" id="UP000694872">
    <property type="component" value="Unplaced"/>
</dbReference>
<reference evidence="7" key="1">
    <citation type="submission" date="2025-08" db="UniProtKB">
        <authorList>
            <consortium name="RefSeq"/>
        </authorList>
    </citation>
    <scope>IDENTIFICATION</scope>
</reference>
<dbReference type="RefSeq" id="XP_013179461.1">
    <property type="nucleotide sequence ID" value="XM_013324007.1"/>
</dbReference>
<feature type="chain" id="PRO_5042501083" evidence="5">
    <location>
        <begin position="20"/>
        <end position="330"/>
    </location>
</feature>
<proteinExistence type="inferred from homology"/>
<evidence type="ECO:0000256" key="2">
    <source>
        <dbReference type="ARBA" id="ARBA00010701"/>
    </source>
</evidence>
<evidence type="ECO:0000256" key="3">
    <source>
        <dbReference type="ARBA" id="ARBA00022525"/>
    </source>
</evidence>
<dbReference type="InterPro" id="IPR000734">
    <property type="entry name" value="TAG_lipase"/>
</dbReference>
<dbReference type="GO" id="GO:0016042">
    <property type="term" value="P:lipid catabolic process"/>
    <property type="evidence" value="ECO:0007669"/>
    <property type="project" value="TreeGrafter"/>
</dbReference>
<dbReference type="GeneID" id="106126375"/>
<comment type="similarity">
    <text evidence="2 4">Belongs to the AB hydrolase superfamily. Lipase family.</text>
</comment>
<evidence type="ECO:0000256" key="1">
    <source>
        <dbReference type="ARBA" id="ARBA00004613"/>
    </source>
</evidence>
<dbReference type="PANTHER" id="PTHR11610:SF37">
    <property type="entry name" value="GH01208P"/>
    <property type="match status" value="1"/>
</dbReference>
<sequence>MNACVLFSFLSILFVFANCDDEEIEIKTNQEAKLRFYYGSMQNYTELYIYEAHKIFSETWYDSSKSTVIFSHGFTGRPTGPAVTAVMTAYIDEGKSNVALLNWQDLASMALPGFASSYVKWAAPNARKLGVRFANTLSNMAAAGLNVKKIHLIGHSLGAHLFGITGTTLANRGMQPSCITGLDPSRVGFENKPYHLRLNPESAESVIVVHTDSSKYGARVSMGKVDFWPNFRNNGHVIQPGCDERPAQTFSMPDLCNHNRCWELLIDSLKHPGTLLGSYAKNYRVWKNYSEQEKKAVTMAIGKCDPNAVPGNYYLTTNAETPFGRGEEGL</sequence>
<feature type="domain" description="Lipase" evidence="6">
    <location>
        <begin position="30"/>
        <end position="323"/>
    </location>
</feature>
<evidence type="ECO:0000256" key="4">
    <source>
        <dbReference type="RuleBase" id="RU004262"/>
    </source>
</evidence>
<dbReference type="GO" id="GO:0017171">
    <property type="term" value="F:serine hydrolase activity"/>
    <property type="evidence" value="ECO:0007669"/>
    <property type="project" value="TreeGrafter"/>
</dbReference>
<dbReference type="GO" id="GO:0005615">
    <property type="term" value="C:extracellular space"/>
    <property type="evidence" value="ECO:0007669"/>
    <property type="project" value="TreeGrafter"/>
</dbReference>
<dbReference type="AlphaFoldDB" id="A0AAJ6ZUV1"/>
<name>A0AAJ6ZUV1_PAPXU</name>
<gene>
    <name evidence="7" type="primary">LOC106126375</name>
</gene>
<feature type="signal peptide" evidence="5">
    <location>
        <begin position="1"/>
        <end position="19"/>
    </location>
</feature>
<dbReference type="GO" id="GO:0016298">
    <property type="term" value="F:lipase activity"/>
    <property type="evidence" value="ECO:0007669"/>
    <property type="project" value="InterPro"/>
</dbReference>
<keyword evidence="5" id="KW-0732">Signal</keyword>
<dbReference type="PANTHER" id="PTHR11610">
    <property type="entry name" value="LIPASE"/>
    <property type="match status" value="1"/>
</dbReference>
<organism evidence="7">
    <name type="scientific">Papilio xuthus</name>
    <name type="common">Asian swallowtail butterfly</name>
    <dbReference type="NCBI Taxonomy" id="66420"/>
    <lineage>
        <taxon>Eukaryota</taxon>
        <taxon>Metazoa</taxon>
        <taxon>Ecdysozoa</taxon>
        <taxon>Arthropoda</taxon>
        <taxon>Hexapoda</taxon>
        <taxon>Insecta</taxon>
        <taxon>Pterygota</taxon>
        <taxon>Neoptera</taxon>
        <taxon>Endopterygota</taxon>
        <taxon>Lepidoptera</taxon>
        <taxon>Glossata</taxon>
        <taxon>Ditrysia</taxon>
        <taxon>Papilionoidea</taxon>
        <taxon>Papilionidae</taxon>
        <taxon>Papilioninae</taxon>
        <taxon>Papilio</taxon>
    </lineage>
</organism>
<keyword evidence="3" id="KW-0964">Secreted</keyword>